<dbReference type="eggNOG" id="arCOG03181">
    <property type="taxonomic scope" value="Archaea"/>
</dbReference>
<keyword evidence="6" id="KW-1185">Reference proteome</keyword>
<dbReference type="GO" id="GO:0003700">
    <property type="term" value="F:DNA-binding transcription factor activity"/>
    <property type="evidence" value="ECO:0007669"/>
    <property type="project" value="InterPro"/>
</dbReference>
<dbReference type="RefSeq" id="WP_013826612.1">
    <property type="nucleotide sequence ID" value="NC_015574.1"/>
</dbReference>
<gene>
    <name evidence="5" type="ordered locus">MSWAN_2105</name>
</gene>
<accession>F6D2Y4</accession>
<dbReference type="EMBL" id="CP002772">
    <property type="protein sequence ID" value="AEG19113.1"/>
    <property type="molecule type" value="Genomic_DNA"/>
</dbReference>
<dbReference type="CDD" id="cd00090">
    <property type="entry name" value="HTH_ARSR"/>
    <property type="match status" value="1"/>
</dbReference>
<dbReference type="Pfam" id="PF01047">
    <property type="entry name" value="MarR"/>
    <property type="match status" value="1"/>
</dbReference>
<evidence type="ECO:0000313" key="5">
    <source>
        <dbReference type="EMBL" id="AEG19113.1"/>
    </source>
</evidence>
<dbReference type="HOGENOM" id="CLU_083287_24_0_2"/>
<evidence type="ECO:0000256" key="2">
    <source>
        <dbReference type="ARBA" id="ARBA00023125"/>
    </source>
</evidence>
<dbReference type="KEGG" id="mew:MSWAN_2105"/>
<protein>
    <submittedName>
        <fullName evidence="5">Transcriptional regulator, MarR family</fullName>
    </submittedName>
</protein>
<dbReference type="PROSITE" id="PS50995">
    <property type="entry name" value="HTH_MARR_2"/>
    <property type="match status" value="1"/>
</dbReference>
<sequence>MGDGSLCNCLYFTSNRLSRVLTKMAEEEFKSTGLFPSQALALMIINDKPGISQNDLSRELDIKPSTTSRFIDKLEHKNLVKREVKGKSSFLYSTADGLSLMEKIDTCWKNLFQRYSTVLGQEEGAKLTNAIHNAVDKLEKEL</sequence>
<dbReference type="Proteomes" id="UP000009231">
    <property type="component" value="Chromosome"/>
</dbReference>
<dbReference type="InterPro" id="IPR036388">
    <property type="entry name" value="WH-like_DNA-bd_sf"/>
</dbReference>
<dbReference type="SMART" id="SM00347">
    <property type="entry name" value="HTH_MARR"/>
    <property type="match status" value="1"/>
</dbReference>
<dbReference type="AlphaFoldDB" id="F6D2Y4"/>
<dbReference type="GO" id="GO:0003677">
    <property type="term" value="F:DNA binding"/>
    <property type="evidence" value="ECO:0007669"/>
    <property type="project" value="UniProtKB-KW"/>
</dbReference>
<keyword evidence="3" id="KW-0804">Transcription</keyword>
<dbReference type="Gene3D" id="1.10.10.10">
    <property type="entry name" value="Winged helix-like DNA-binding domain superfamily/Winged helix DNA-binding domain"/>
    <property type="match status" value="1"/>
</dbReference>
<proteinExistence type="predicted"/>
<evidence type="ECO:0000259" key="4">
    <source>
        <dbReference type="PROSITE" id="PS50995"/>
    </source>
</evidence>
<dbReference type="PANTHER" id="PTHR42756">
    <property type="entry name" value="TRANSCRIPTIONAL REGULATOR, MARR"/>
    <property type="match status" value="1"/>
</dbReference>
<evidence type="ECO:0000256" key="3">
    <source>
        <dbReference type="ARBA" id="ARBA00023163"/>
    </source>
</evidence>
<reference evidence="5 6" key="1">
    <citation type="journal article" date="2014" name="Int. J. Syst. Evol. Microbiol.">
        <title>Methanobacterium paludis sp. nov. and a novel strain of Methanobacterium lacus isolated from northern peatlands.</title>
        <authorList>
            <person name="Cadillo-Quiroz H."/>
            <person name="Brauer S.L."/>
            <person name="Goodson N."/>
            <person name="Yavitt J.B."/>
            <person name="Zinder S.H."/>
        </authorList>
    </citation>
    <scope>NUCLEOTIDE SEQUENCE [LARGE SCALE GENOMIC DNA]</scope>
    <source>
        <strain evidence="6">DSM 25820 / JCM 18151 / SWAN1</strain>
    </source>
</reference>
<dbReference type="PANTHER" id="PTHR42756:SF1">
    <property type="entry name" value="TRANSCRIPTIONAL REPRESSOR OF EMRAB OPERON"/>
    <property type="match status" value="1"/>
</dbReference>
<organism evidence="5 6">
    <name type="scientific">Methanobacterium paludis (strain DSM 25820 / JCM 18151 / SWAN1)</name>
    <dbReference type="NCBI Taxonomy" id="868131"/>
    <lineage>
        <taxon>Archaea</taxon>
        <taxon>Methanobacteriati</taxon>
        <taxon>Methanobacteriota</taxon>
        <taxon>Methanomada group</taxon>
        <taxon>Methanobacteria</taxon>
        <taxon>Methanobacteriales</taxon>
        <taxon>Methanobacteriaceae</taxon>
        <taxon>Methanobacterium</taxon>
    </lineage>
</organism>
<dbReference type="STRING" id="868131.MSWAN_2105"/>
<dbReference type="InterPro" id="IPR011991">
    <property type="entry name" value="ArsR-like_HTH"/>
</dbReference>
<dbReference type="InterPro" id="IPR036390">
    <property type="entry name" value="WH_DNA-bd_sf"/>
</dbReference>
<keyword evidence="1" id="KW-0805">Transcription regulation</keyword>
<name>F6D2Y4_METPW</name>
<dbReference type="SUPFAM" id="SSF46785">
    <property type="entry name" value="Winged helix' DNA-binding domain"/>
    <property type="match status" value="1"/>
</dbReference>
<evidence type="ECO:0000313" key="6">
    <source>
        <dbReference type="Proteomes" id="UP000009231"/>
    </source>
</evidence>
<dbReference type="InterPro" id="IPR000835">
    <property type="entry name" value="HTH_MarR-typ"/>
</dbReference>
<dbReference type="OrthoDB" id="69794at2157"/>
<dbReference type="GeneID" id="10669623"/>
<evidence type="ECO:0000256" key="1">
    <source>
        <dbReference type="ARBA" id="ARBA00023015"/>
    </source>
</evidence>
<feature type="domain" description="HTH marR-type" evidence="4">
    <location>
        <begin position="7"/>
        <end position="142"/>
    </location>
</feature>
<keyword evidence="2" id="KW-0238">DNA-binding</keyword>